<dbReference type="HOGENOM" id="CLU_328793_0_0_1"/>
<dbReference type="EnsemblMetazoa" id="CapteT202477">
    <property type="protein sequence ID" value="CapteP202477"/>
    <property type="gene ID" value="CapteG202477"/>
</dbReference>
<protein>
    <recommendedName>
        <fullName evidence="6">Chitin-binding type-2 domain-containing protein</fullName>
    </recommendedName>
</protein>
<evidence type="ECO:0000313" key="4">
    <source>
        <dbReference type="EnsemblMetazoa" id="CapteP202477"/>
    </source>
</evidence>
<feature type="chain" id="PRO_5008788277" description="Chitin-binding type-2 domain-containing protein" evidence="2">
    <location>
        <begin position="21"/>
        <end position="874"/>
    </location>
</feature>
<feature type="compositionally biased region" description="Pro residues" evidence="1">
    <location>
        <begin position="527"/>
        <end position="544"/>
    </location>
</feature>
<dbReference type="AlphaFoldDB" id="R7URB8"/>
<reference evidence="5" key="1">
    <citation type="submission" date="2012-12" db="EMBL/GenBank/DDBJ databases">
        <authorList>
            <person name="Hellsten U."/>
            <person name="Grimwood J."/>
            <person name="Chapman J.A."/>
            <person name="Shapiro H."/>
            <person name="Aerts A."/>
            <person name="Otillar R.P."/>
            <person name="Terry A.Y."/>
            <person name="Boore J.L."/>
            <person name="Simakov O."/>
            <person name="Marletaz F."/>
            <person name="Cho S.-J."/>
            <person name="Edsinger-Gonzales E."/>
            <person name="Havlak P."/>
            <person name="Kuo D.-H."/>
            <person name="Larsson T."/>
            <person name="Lv J."/>
            <person name="Arendt D."/>
            <person name="Savage R."/>
            <person name="Osoegawa K."/>
            <person name="de Jong P."/>
            <person name="Lindberg D.R."/>
            <person name="Seaver E.C."/>
            <person name="Weisblat D.A."/>
            <person name="Putnam N.H."/>
            <person name="Grigoriev I.V."/>
            <person name="Rokhsar D.S."/>
        </authorList>
    </citation>
    <scope>NUCLEOTIDE SEQUENCE</scope>
    <source>
        <strain evidence="5">I ESC-2004</strain>
    </source>
</reference>
<feature type="signal peptide" evidence="2">
    <location>
        <begin position="1"/>
        <end position="20"/>
    </location>
</feature>
<feature type="compositionally biased region" description="Pro residues" evidence="1">
    <location>
        <begin position="727"/>
        <end position="744"/>
    </location>
</feature>
<keyword evidence="2" id="KW-0732">Signal</keyword>
<feature type="region of interest" description="Disordered" evidence="1">
    <location>
        <begin position="489"/>
        <end position="563"/>
    </location>
</feature>
<evidence type="ECO:0000256" key="2">
    <source>
        <dbReference type="SAM" id="SignalP"/>
    </source>
</evidence>
<name>R7URB8_CAPTE</name>
<evidence type="ECO:0000313" key="5">
    <source>
        <dbReference type="Proteomes" id="UP000014760"/>
    </source>
</evidence>
<reference evidence="4" key="3">
    <citation type="submission" date="2015-06" db="UniProtKB">
        <authorList>
            <consortium name="EnsemblMetazoa"/>
        </authorList>
    </citation>
    <scope>IDENTIFICATION</scope>
</reference>
<feature type="compositionally biased region" description="Polar residues" evidence="1">
    <location>
        <begin position="693"/>
        <end position="704"/>
    </location>
</feature>
<organism evidence="3">
    <name type="scientific">Capitella teleta</name>
    <name type="common">Polychaete worm</name>
    <dbReference type="NCBI Taxonomy" id="283909"/>
    <lineage>
        <taxon>Eukaryota</taxon>
        <taxon>Metazoa</taxon>
        <taxon>Spiralia</taxon>
        <taxon>Lophotrochozoa</taxon>
        <taxon>Annelida</taxon>
        <taxon>Polychaeta</taxon>
        <taxon>Sedentaria</taxon>
        <taxon>Scolecida</taxon>
        <taxon>Capitellidae</taxon>
        <taxon>Capitella</taxon>
    </lineage>
</organism>
<keyword evidence="5" id="KW-1185">Reference proteome</keyword>
<evidence type="ECO:0000256" key="1">
    <source>
        <dbReference type="SAM" id="MobiDB-lite"/>
    </source>
</evidence>
<dbReference type="EMBL" id="AMQN01007649">
    <property type="status" value="NOT_ANNOTATED_CDS"/>
    <property type="molecule type" value="Genomic_DNA"/>
</dbReference>
<gene>
    <name evidence="3" type="ORF">CAPTEDRAFT_202477</name>
</gene>
<feature type="region of interest" description="Disordered" evidence="1">
    <location>
        <begin position="690"/>
        <end position="768"/>
    </location>
</feature>
<proteinExistence type="predicted"/>
<evidence type="ECO:0008006" key="6">
    <source>
        <dbReference type="Google" id="ProtNLM"/>
    </source>
</evidence>
<reference evidence="3 5" key="2">
    <citation type="journal article" date="2013" name="Nature">
        <title>Insights into bilaterian evolution from three spiralian genomes.</title>
        <authorList>
            <person name="Simakov O."/>
            <person name="Marletaz F."/>
            <person name="Cho S.J."/>
            <person name="Edsinger-Gonzales E."/>
            <person name="Havlak P."/>
            <person name="Hellsten U."/>
            <person name="Kuo D.H."/>
            <person name="Larsson T."/>
            <person name="Lv J."/>
            <person name="Arendt D."/>
            <person name="Savage R."/>
            <person name="Osoegawa K."/>
            <person name="de Jong P."/>
            <person name="Grimwood J."/>
            <person name="Chapman J.A."/>
            <person name="Shapiro H."/>
            <person name="Aerts A."/>
            <person name="Otillar R.P."/>
            <person name="Terry A.Y."/>
            <person name="Boore J.L."/>
            <person name="Grigoriev I.V."/>
            <person name="Lindberg D.R."/>
            <person name="Seaver E.C."/>
            <person name="Weisblat D.A."/>
            <person name="Putnam N.H."/>
            <person name="Rokhsar D.S."/>
        </authorList>
    </citation>
    <scope>NUCLEOTIDE SEQUENCE</scope>
    <source>
        <strain evidence="3 5">I ESC-2004</strain>
    </source>
</reference>
<dbReference type="OrthoDB" id="504708at2759"/>
<dbReference type="EMBL" id="AMQN01007647">
    <property type="status" value="NOT_ANNOTATED_CDS"/>
    <property type="molecule type" value="Genomic_DNA"/>
</dbReference>
<evidence type="ECO:0000313" key="3">
    <source>
        <dbReference type="EMBL" id="ELU05961.1"/>
    </source>
</evidence>
<dbReference type="Proteomes" id="UP000014760">
    <property type="component" value="Unassembled WGS sequence"/>
</dbReference>
<feature type="compositionally biased region" description="Polar residues" evidence="1">
    <location>
        <begin position="493"/>
        <end position="504"/>
    </location>
</feature>
<accession>R7URB8</accession>
<dbReference type="EMBL" id="AMQN01007648">
    <property type="status" value="NOT_ANNOTATED_CDS"/>
    <property type="molecule type" value="Genomic_DNA"/>
</dbReference>
<dbReference type="EMBL" id="KB301066">
    <property type="protein sequence ID" value="ELU05961.1"/>
    <property type="molecule type" value="Genomic_DNA"/>
</dbReference>
<sequence>MDKLASVLLLITFSYTLCAGAIIGEACSEDSDCLNDNSVCSGVPGGCSKGTCICDEGFNWDNIANCRQEVAFGDACISSVQCPGVSVPDKGLIANQGSCDAGFCGCEGFGSEKWQINPTKTFCEWALRKELEAACFVDKDCFYYTGKTGECDGNKLCACPTGMEFDATLERCRWRNFGEPCDADSACHPSKNLNCDAGACVCNAGTAPKRAPVRDCDTSECDDPVPSIICLDDAAELSVKPGEACKMLDGANYVTDSTGKYCQQGYECFACPEGGDNVCRTGVISAQGLDIWFVLTGSSNNAKFELSIEPAMLNDRDLAGTPKLVLYNRKFHIPKHVLIIQKCSAYKLHSKTFVSVHGKTGHKSQIAKASYERKTPYEYWINEDDDKEPDSDDDCDCDLELLRPPAVTTLGLLSQATRTEGVKIKTWMIIEGTVSTGQCDTLKIGIAFSADGSNCCYDSGNSVVVVIVVIMTGAKLKRHHDQLRQDFYPPTPASTIATQTKQPPKSNPPIRIVVSPAHRGHQHGGLTPPPTRVTSPAPLPPPPEVQLGGGNGNVSAQPKARDSVLTWKESNGSRDVRVRCSDREPSSQEADYWATLSACLYFVDCQSHFTARHGIATAETAPGVGQEICGRLRRVIATTSSCDECELNWYAPGQHQKGEFCIISRTTQGKFASSELKRHHDQLRQDFYPPTPASTIATQTKQPPKSNPPIRIVVSPAHRGHQHGGLTPPPTRVTSPAPLPPPPEVQLGGGNGNVSAQPKARDSVLTWKESNGSRDVRVRCSDREPSSQEADYWATLSACLYFVDCQSHFTARHGIATAETAPGVGQEICGRLRRVIATTSSCDECELNWFVNVPSVQTCKQCSPFPGYTHIMDK</sequence>